<feature type="compositionally biased region" description="Low complexity" evidence="1">
    <location>
        <begin position="930"/>
        <end position="943"/>
    </location>
</feature>
<dbReference type="SUPFAM" id="SSF49313">
    <property type="entry name" value="Cadherin-like"/>
    <property type="match status" value="4"/>
</dbReference>
<comment type="caution">
    <text evidence="5">The sequence shown here is derived from an EMBL/GenBank/DDBJ whole genome shotgun (WGS) entry which is preliminary data.</text>
</comment>
<feature type="compositionally biased region" description="Polar residues" evidence="1">
    <location>
        <begin position="824"/>
        <end position="843"/>
    </location>
</feature>
<reference evidence="5" key="1">
    <citation type="submission" date="2022-07" db="EMBL/GenBank/DDBJ databases">
        <title>Fungi with potential for degradation of polypropylene.</title>
        <authorList>
            <person name="Gostincar C."/>
        </authorList>
    </citation>
    <scope>NUCLEOTIDE SEQUENCE</scope>
    <source>
        <strain evidence="5">EXF-13287</strain>
    </source>
</reference>
<accession>A0AA38VTB3</accession>
<organism evidence="5 6">
    <name type="scientific">Coniochaeta hoffmannii</name>
    <dbReference type="NCBI Taxonomy" id="91930"/>
    <lineage>
        <taxon>Eukaryota</taxon>
        <taxon>Fungi</taxon>
        <taxon>Dikarya</taxon>
        <taxon>Ascomycota</taxon>
        <taxon>Pezizomycotina</taxon>
        <taxon>Sordariomycetes</taxon>
        <taxon>Sordariomycetidae</taxon>
        <taxon>Coniochaetales</taxon>
        <taxon>Coniochaetaceae</taxon>
        <taxon>Coniochaeta</taxon>
    </lineage>
</organism>
<keyword evidence="2" id="KW-1133">Transmembrane helix</keyword>
<feature type="domain" description="Dystroglycan-type cadherin-like" evidence="4">
    <location>
        <begin position="26"/>
        <end position="120"/>
    </location>
</feature>
<evidence type="ECO:0000256" key="2">
    <source>
        <dbReference type="SAM" id="Phobius"/>
    </source>
</evidence>
<feature type="domain" description="Dystroglycan-type cadherin-like" evidence="4">
    <location>
        <begin position="320"/>
        <end position="424"/>
    </location>
</feature>
<protein>
    <submittedName>
        <fullName evidence="5">Axial budding pattern protein 2</fullName>
    </submittedName>
</protein>
<feature type="chain" id="PRO_5041459581" evidence="3">
    <location>
        <begin position="20"/>
        <end position="956"/>
    </location>
</feature>
<dbReference type="Pfam" id="PF05345">
    <property type="entry name" value="He_PIG"/>
    <property type="match status" value="3"/>
</dbReference>
<keyword evidence="2" id="KW-0812">Transmembrane</keyword>
<dbReference type="InterPro" id="IPR015919">
    <property type="entry name" value="Cadherin-like_sf"/>
</dbReference>
<feature type="transmembrane region" description="Helical" evidence="2">
    <location>
        <begin position="470"/>
        <end position="493"/>
    </location>
</feature>
<feature type="region of interest" description="Disordered" evidence="1">
    <location>
        <begin position="823"/>
        <end position="883"/>
    </location>
</feature>
<feature type="region of interest" description="Disordered" evidence="1">
    <location>
        <begin position="500"/>
        <end position="531"/>
    </location>
</feature>
<dbReference type="EMBL" id="JANBVN010000010">
    <property type="protein sequence ID" value="KAJ9164686.1"/>
    <property type="molecule type" value="Genomic_DNA"/>
</dbReference>
<feature type="region of interest" description="Disordered" evidence="1">
    <location>
        <begin position="911"/>
        <end position="956"/>
    </location>
</feature>
<keyword evidence="3" id="KW-0732">Signal</keyword>
<sequence length="956" mass="101439">MASWFLLAIASLLVGLAAATPSISFPINSQVPPVARIDKPFSFVFSPSTFSSSSEIKYTLAQSPDWISLDGEARRIYGTPKSSEVAAGEVVGVPVGIVATDDSGSVTMTATLVVSRNPPPTVSVPLSAQTPDFAPFSQPSSIIMAPDTSFDFTLASNTFSGALIYYAVMADNSPLPSWMTFDPAKLSFSGRTPPLSALVQTPQSFDFQLVASDVPGFSGASLRFSLVIGNHAVTAKESLITLNATVGERMSYTGLATIVKFDDKDAKSAGVSIVSTTSLPSWLELNMNTWEISGTPPEGATSSNFSITMQDQHSNSLNLTLSVSVTDGLFLGDLPALNVTAGESFTFDLGKYLASKQDLEISVTTNPPVDWVQYDAKTRVLSGDVPLKLQGSQLAISIDAKSTSSGAERTKQLKVSVLKPTLPTTLITAPPTTTSRTPLIYSGFSTSGPSTTTAPSEAGQDSGKNKTKTILLAVLIPLLLLALIVFGIVAFCIHRRRKRPSSIDRRDISRPVPGSLTHSGSGSGPEMAESVGTIDSYDTDVEISPAAYMARDMQGPYFTDASLLTPPPSRGGVHPSSGDAWPSSGAWPPSSAWRRSSNPYTPPKRPDIQANLSAPNLPHHTDTPTRAPYNRHIRNRTSRYRSSKILNVDIPDSNIFSGDSTPDSSFFAYTNFDSSPPHIGGGTITPPDRGTRLEDFIYAETIRRVPTESSLPSSPSSSSSHLAPPPLARLRTPAADTPPRPFHPTIHPRRLFADTAAPTEPPSMRSPSPPVRGGGPLSSSPWRRTTTSSHYYTYDHLGLPRSSSPTRPSSLLRAVHPAVRVESSVYSADGTTNNGQATPSMSPSRWPHPPGSQERPGCRASVSEYEDDGEGLPPLGGDRGANVSAEDVNEWIGVATSRYSKASSWLEAAAGFEGRRSQDVAERDGGGSGSSSRPGMGSSSRPGTAGRSSGDYPVYI</sequence>
<gene>
    <name evidence="5" type="ORF">NKR19_g1133</name>
</gene>
<feature type="region of interest" description="Disordered" evidence="1">
    <location>
        <begin position="427"/>
        <end position="463"/>
    </location>
</feature>
<feature type="region of interest" description="Disordered" evidence="1">
    <location>
        <begin position="559"/>
        <end position="638"/>
    </location>
</feature>
<evidence type="ECO:0000313" key="5">
    <source>
        <dbReference type="EMBL" id="KAJ9164686.1"/>
    </source>
</evidence>
<evidence type="ECO:0000256" key="1">
    <source>
        <dbReference type="SAM" id="MobiDB-lite"/>
    </source>
</evidence>
<feature type="compositionally biased region" description="Low complexity" evidence="1">
    <location>
        <begin position="709"/>
        <end position="735"/>
    </location>
</feature>
<feature type="compositionally biased region" description="Basic residues" evidence="1">
    <location>
        <begin position="629"/>
        <end position="638"/>
    </location>
</feature>
<feature type="signal peptide" evidence="3">
    <location>
        <begin position="1"/>
        <end position="19"/>
    </location>
</feature>
<keyword evidence="2" id="KW-0472">Membrane</keyword>
<evidence type="ECO:0000256" key="3">
    <source>
        <dbReference type="SAM" id="SignalP"/>
    </source>
</evidence>
<dbReference type="Proteomes" id="UP001174691">
    <property type="component" value="Unassembled WGS sequence"/>
</dbReference>
<feature type="domain" description="Dystroglycan-type cadherin-like" evidence="4">
    <location>
        <begin position="121"/>
        <end position="235"/>
    </location>
</feature>
<dbReference type="GO" id="GO:0005509">
    <property type="term" value="F:calcium ion binding"/>
    <property type="evidence" value="ECO:0007669"/>
    <property type="project" value="InterPro"/>
</dbReference>
<evidence type="ECO:0000259" key="4">
    <source>
        <dbReference type="SMART" id="SM00736"/>
    </source>
</evidence>
<name>A0AA38VTB3_9PEZI</name>
<feature type="region of interest" description="Disordered" evidence="1">
    <location>
        <begin position="705"/>
        <end position="785"/>
    </location>
</feature>
<keyword evidence="6" id="KW-1185">Reference proteome</keyword>
<evidence type="ECO:0000313" key="6">
    <source>
        <dbReference type="Proteomes" id="UP001174691"/>
    </source>
</evidence>
<proteinExistence type="predicted"/>
<feature type="compositionally biased region" description="Low complexity" evidence="1">
    <location>
        <begin position="427"/>
        <end position="456"/>
    </location>
</feature>
<feature type="compositionally biased region" description="Basic and acidic residues" evidence="1">
    <location>
        <begin position="913"/>
        <end position="925"/>
    </location>
</feature>
<dbReference type="InterPro" id="IPR013783">
    <property type="entry name" value="Ig-like_fold"/>
</dbReference>
<feature type="compositionally biased region" description="Low complexity" evidence="1">
    <location>
        <begin position="580"/>
        <end position="593"/>
    </location>
</feature>
<dbReference type="GO" id="GO:0016020">
    <property type="term" value="C:membrane"/>
    <property type="evidence" value="ECO:0007669"/>
    <property type="project" value="InterPro"/>
</dbReference>
<dbReference type="SMART" id="SM00736">
    <property type="entry name" value="CADG"/>
    <property type="match status" value="3"/>
</dbReference>
<dbReference type="InterPro" id="IPR006644">
    <property type="entry name" value="Cadg"/>
</dbReference>
<dbReference type="Gene3D" id="2.60.40.10">
    <property type="entry name" value="Immunoglobulins"/>
    <property type="match status" value="4"/>
</dbReference>
<dbReference type="AlphaFoldDB" id="A0AA38VTB3"/>